<accession>Q7VEB1</accession>
<feature type="compositionally biased region" description="Polar residues" evidence="1">
    <location>
        <begin position="7"/>
        <end position="23"/>
    </location>
</feature>
<sequence length="121" mass="13336">MTKKPTLPSSPASARVQNSSMNESNERTKASRNKRRRGKANSDVLVSAVISSYLLTHLHHVLQKAEYSATNEGRMIQADNFAQLRKVLCMDARSMKDASALGMKEVDSGKFHDSNFGPKVA</sequence>
<feature type="region of interest" description="Disordered" evidence="1">
    <location>
        <begin position="1"/>
        <end position="41"/>
    </location>
</feature>
<protein>
    <submittedName>
        <fullName evidence="2">Predicted membrane protein</fullName>
    </submittedName>
</protein>
<name>Q7VEB1_PROMA</name>
<dbReference type="PATRIC" id="fig|167539.5.peg.108"/>
<dbReference type="Proteomes" id="UP000001420">
    <property type="component" value="Chromosome"/>
</dbReference>
<dbReference type="EnsemblBacteria" id="AAP99148">
    <property type="protein sequence ID" value="AAP99148"/>
    <property type="gene ID" value="Pro_0102"/>
</dbReference>
<dbReference type="OrthoDB" id="540500at2"/>
<gene>
    <name evidence="2" type="ordered locus">Pro_0102</name>
</gene>
<evidence type="ECO:0000313" key="3">
    <source>
        <dbReference type="Proteomes" id="UP000001420"/>
    </source>
</evidence>
<dbReference type="eggNOG" id="ENOG50346I0">
    <property type="taxonomic scope" value="Bacteria"/>
</dbReference>
<proteinExistence type="predicted"/>
<dbReference type="KEGG" id="pma:Pro_0102"/>
<dbReference type="HOGENOM" id="CLU_162655_0_0_3"/>
<organism evidence="2 3">
    <name type="scientific">Prochlorococcus marinus (strain SARG / CCMP1375 / SS120)</name>
    <dbReference type="NCBI Taxonomy" id="167539"/>
    <lineage>
        <taxon>Bacteria</taxon>
        <taxon>Bacillati</taxon>
        <taxon>Cyanobacteriota</taxon>
        <taxon>Cyanophyceae</taxon>
        <taxon>Synechococcales</taxon>
        <taxon>Prochlorococcaceae</taxon>
        <taxon>Prochlorococcus</taxon>
    </lineage>
</organism>
<reference evidence="2 3" key="1">
    <citation type="journal article" date="2003" name="Proc. Natl. Acad. Sci. U.S.A.">
        <title>Genome sequence of the cyanobacterium Prochlorococcus marinus SS120, a nearly minimal oxyphototrophic genome.</title>
        <authorList>
            <person name="Dufresne A."/>
            <person name="Salanoubat M."/>
            <person name="Partensky F."/>
            <person name="Artiguenave F."/>
            <person name="Axmann I.M."/>
            <person name="Barbe V."/>
            <person name="Duprat S."/>
            <person name="Galperin M.Y."/>
            <person name="Koonin E.V."/>
            <person name="Le Gall F."/>
            <person name="Makarova K.S."/>
            <person name="Ostrowski M."/>
            <person name="Oztas S."/>
            <person name="Robert C."/>
            <person name="Rogozin I.B."/>
            <person name="Scanlan D.J."/>
            <person name="Tandeau de Marsac N."/>
            <person name="Weissenbach J."/>
            <person name="Wincker P."/>
            <person name="Wolf Y.I."/>
            <person name="Hess W.R."/>
        </authorList>
    </citation>
    <scope>NUCLEOTIDE SEQUENCE [LARGE SCALE GENOMIC DNA]</scope>
    <source>
        <strain evidence="3">SARG / CCMP1375 / SS120</strain>
    </source>
</reference>
<evidence type="ECO:0000256" key="1">
    <source>
        <dbReference type="SAM" id="MobiDB-lite"/>
    </source>
</evidence>
<evidence type="ECO:0000313" key="2">
    <source>
        <dbReference type="EMBL" id="AAP99148.1"/>
    </source>
</evidence>
<dbReference type="AlphaFoldDB" id="Q7VEB1"/>
<dbReference type="EMBL" id="AE017126">
    <property type="protein sequence ID" value="AAP99148.1"/>
    <property type="molecule type" value="Genomic_DNA"/>
</dbReference>
<keyword evidence="3" id="KW-1185">Reference proteome</keyword>
<feature type="compositionally biased region" description="Basic residues" evidence="1">
    <location>
        <begin position="30"/>
        <end position="39"/>
    </location>
</feature>
<dbReference type="STRING" id="167539.Pro_0102"/>